<comment type="caution">
    <text evidence="2">The sequence shown here is derived from an EMBL/GenBank/DDBJ whole genome shotgun (WGS) entry which is preliminary data.</text>
</comment>
<dbReference type="SMART" id="SM00671">
    <property type="entry name" value="SEL1"/>
    <property type="match status" value="2"/>
</dbReference>
<dbReference type="SUPFAM" id="SSF81901">
    <property type="entry name" value="HCP-like"/>
    <property type="match status" value="1"/>
</dbReference>
<dbReference type="Proteomes" id="UP000439903">
    <property type="component" value="Unassembled WGS sequence"/>
</dbReference>
<dbReference type="InterPro" id="IPR050767">
    <property type="entry name" value="Sel1_AlgK"/>
</dbReference>
<dbReference type="InterPro" id="IPR011990">
    <property type="entry name" value="TPR-like_helical_dom_sf"/>
</dbReference>
<keyword evidence="3" id="KW-1185">Reference proteome</keyword>
<comment type="similarity">
    <text evidence="1">Belongs to the sel-1 family.</text>
</comment>
<reference evidence="2 3" key="1">
    <citation type="journal article" date="2019" name="Environ. Microbiol.">
        <title>At the nexus of three kingdoms: the genome of the mycorrhizal fungus Gigaspora margarita provides insights into plant, endobacterial and fungal interactions.</title>
        <authorList>
            <person name="Venice F."/>
            <person name="Ghignone S."/>
            <person name="Salvioli di Fossalunga A."/>
            <person name="Amselem J."/>
            <person name="Novero M."/>
            <person name="Xianan X."/>
            <person name="Sedzielewska Toro K."/>
            <person name="Morin E."/>
            <person name="Lipzen A."/>
            <person name="Grigoriev I.V."/>
            <person name="Henrissat B."/>
            <person name="Martin F.M."/>
            <person name="Bonfante P."/>
        </authorList>
    </citation>
    <scope>NUCLEOTIDE SEQUENCE [LARGE SCALE GENOMIC DNA]</scope>
    <source>
        <strain evidence="2 3">BEG34</strain>
    </source>
</reference>
<evidence type="ECO:0000313" key="2">
    <source>
        <dbReference type="EMBL" id="KAF0450388.1"/>
    </source>
</evidence>
<accession>A0A8H3XF90</accession>
<name>A0A8H3XF90_GIGMA</name>
<sequence>MGNDAGTFNVGLCYKLGTGVEKDEKKAFEYYKKSAEMGVADGMYYVGEFYRLGIVVEKNIDIAFEWYPLLNHILVIEQNMNFFNGYHMINLKILKR</sequence>
<organism evidence="2 3">
    <name type="scientific">Gigaspora margarita</name>
    <dbReference type="NCBI Taxonomy" id="4874"/>
    <lineage>
        <taxon>Eukaryota</taxon>
        <taxon>Fungi</taxon>
        <taxon>Fungi incertae sedis</taxon>
        <taxon>Mucoromycota</taxon>
        <taxon>Glomeromycotina</taxon>
        <taxon>Glomeromycetes</taxon>
        <taxon>Diversisporales</taxon>
        <taxon>Gigasporaceae</taxon>
        <taxon>Gigaspora</taxon>
    </lineage>
</organism>
<evidence type="ECO:0000256" key="1">
    <source>
        <dbReference type="ARBA" id="ARBA00038101"/>
    </source>
</evidence>
<evidence type="ECO:0000313" key="3">
    <source>
        <dbReference type="Proteomes" id="UP000439903"/>
    </source>
</evidence>
<dbReference type="Pfam" id="PF08238">
    <property type="entry name" value="Sel1"/>
    <property type="match status" value="2"/>
</dbReference>
<proteinExistence type="inferred from homology"/>
<dbReference type="OrthoDB" id="2384430at2759"/>
<dbReference type="InterPro" id="IPR006597">
    <property type="entry name" value="Sel1-like"/>
</dbReference>
<dbReference type="PANTHER" id="PTHR11102">
    <property type="entry name" value="SEL-1-LIKE PROTEIN"/>
    <property type="match status" value="1"/>
</dbReference>
<protein>
    <submittedName>
        <fullName evidence="2">Sel1 repeat domain-containing protein</fullName>
    </submittedName>
</protein>
<dbReference type="EMBL" id="WTPW01001187">
    <property type="protein sequence ID" value="KAF0450388.1"/>
    <property type="molecule type" value="Genomic_DNA"/>
</dbReference>
<gene>
    <name evidence="2" type="ORF">F8M41_002184</name>
</gene>
<dbReference type="Gene3D" id="1.25.40.10">
    <property type="entry name" value="Tetratricopeptide repeat domain"/>
    <property type="match status" value="1"/>
</dbReference>
<dbReference type="PANTHER" id="PTHR11102:SF160">
    <property type="entry name" value="ERAD-ASSOCIATED E3 UBIQUITIN-PROTEIN LIGASE COMPONENT HRD3"/>
    <property type="match status" value="1"/>
</dbReference>
<dbReference type="AlphaFoldDB" id="A0A8H3XF90"/>